<sequence>MPEAASFSADLVEYRLALMQTDGGIGYFSCVPKTEIDDAACLEALRTRPNDAFLRRHMLKRISLWDPADLGARLRSIPAADGFLRALLYEAILVYDHFASLRDTLRPEKVRRITGETPFIYLKSYLVPDQPLHSQWIDLFRANLNAHRMLPPPRNTGLSAPFFDKTLSQADPLHPGITAVREETAAMGLPEAPPRPPLEETSRIALEKLDALGIIAGEVQRHVASLSPVALLRQWHVDIGVCNGRHRFRISGLQNSYGRGLSLPAAQASLAMEMIERCSAFASVGDEGVEGYIRSYPLKRARYSELVKAGIPAVDPNRLALEAPYGDEPLHWIEGEAFGRDGAASVWVPAQCIFLFCNLDEIKLFSALGSTGLASGNTMDEARLSALLEIIERDHDGTTPFHPSQCFTVETVDPRVGPLLESYRDLGIHLQFQDLTSRLGVPCCKCFVRDIGGGIVKGTGCHLDARRALLSAMTETPYAFPYGPPSGSGLHGLVRVPLENLPDYRLGNSAADLRLLENLLAAWGYRPVYVDLTREDVGLPVVRALVPGMEITADFDRFSRVHPRLFANYLRNFGES</sequence>
<proteinExistence type="predicted"/>
<organism evidence="2 3">
    <name type="scientific">Desulfococcus multivorans DSM 2059</name>
    <dbReference type="NCBI Taxonomy" id="1121405"/>
    <lineage>
        <taxon>Bacteria</taxon>
        <taxon>Pseudomonadati</taxon>
        <taxon>Thermodesulfobacteriota</taxon>
        <taxon>Desulfobacteria</taxon>
        <taxon>Desulfobacterales</taxon>
        <taxon>Desulfococcaceae</taxon>
        <taxon>Desulfococcus</taxon>
    </lineage>
</organism>
<dbReference type="NCBIfam" id="TIGR00702">
    <property type="entry name" value="YcaO-type kinase domain"/>
    <property type="match status" value="1"/>
</dbReference>
<dbReference type="Gene3D" id="3.30.1330.230">
    <property type="match status" value="2"/>
</dbReference>
<comment type="caution">
    <text evidence="2">The sequence shown here is derived from an EMBL/GenBank/DDBJ whole genome shotgun (WGS) entry which is preliminary data.</text>
</comment>
<dbReference type="PANTHER" id="PTHR37809:SF1">
    <property type="entry name" value="RIBOSOMAL PROTEIN S12 METHYLTHIOTRANSFERASE ACCESSORY FACTOR YCAO"/>
    <property type="match status" value="1"/>
</dbReference>
<dbReference type="PROSITE" id="PS51664">
    <property type="entry name" value="YCAO"/>
    <property type="match status" value="1"/>
</dbReference>
<protein>
    <submittedName>
        <fullName evidence="2">YcaO-domain protein</fullName>
    </submittedName>
</protein>
<evidence type="ECO:0000313" key="2">
    <source>
        <dbReference type="EMBL" id="EPR37872.1"/>
    </source>
</evidence>
<dbReference type="RefSeq" id="WP_020877979.1">
    <property type="nucleotide sequence ID" value="NZ_ATHJ01000096.1"/>
</dbReference>
<dbReference type="Proteomes" id="UP000014977">
    <property type="component" value="Unassembled WGS sequence"/>
</dbReference>
<dbReference type="EMBL" id="ATHJ01000096">
    <property type="protein sequence ID" value="EPR37872.1"/>
    <property type="molecule type" value="Genomic_DNA"/>
</dbReference>
<dbReference type="eggNOG" id="COG1944">
    <property type="taxonomic scope" value="Bacteria"/>
</dbReference>
<dbReference type="OrthoDB" id="5380721at2"/>
<dbReference type="InterPro" id="IPR003776">
    <property type="entry name" value="YcaO-like_dom"/>
</dbReference>
<gene>
    <name evidence="2" type="ORF">dsmv_2912</name>
</gene>
<dbReference type="Pfam" id="PF02624">
    <property type="entry name" value="YcaO"/>
    <property type="match status" value="2"/>
</dbReference>
<dbReference type="PANTHER" id="PTHR37809">
    <property type="entry name" value="RIBOSOMAL PROTEIN S12 METHYLTHIOTRANSFERASE ACCESSORY FACTOR YCAO"/>
    <property type="match status" value="1"/>
</dbReference>
<keyword evidence="3" id="KW-1185">Reference proteome</keyword>
<dbReference type="STRING" id="897.B2D07_14335"/>
<reference evidence="2 3" key="1">
    <citation type="journal article" date="2013" name="Genome Announc.">
        <title>Draft genome sequences for three mercury-methylating, sulfate-reducing bacteria.</title>
        <authorList>
            <person name="Brown S.D."/>
            <person name="Hurt R.A.Jr."/>
            <person name="Gilmour C.C."/>
            <person name="Elias D.A."/>
        </authorList>
    </citation>
    <scope>NUCLEOTIDE SEQUENCE [LARGE SCALE GENOMIC DNA]</scope>
    <source>
        <strain evidence="2 3">DSM 2059</strain>
    </source>
</reference>
<evidence type="ECO:0000313" key="3">
    <source>
        <dbReference type="Proteomes" id="UP000014977"/>
    </source>
</evidence>
<dbReference type="PATRIC" id="fig|1121405.3.peg.2983"/>
<accession>S7TKY0</accession>
<name>S7TKY0_DESML</name>
<evidence type="ECO:0000259" key="1">
    <source>
        <dbReference type="PROSITE" id="PS51664"/>
    </source>
</evidence>
<dbReference type="AlphaFoldDB" id="S7TKY0"/>
<feature type="domain" description="YcaO" evidence="1">
    <location>
        <begin position="258"/>
        <end position="576"/>
    </location>
</feature>